<proteinExistence type="inferred from homology"/>
<evidence type="ECO:0000313" key="10">
    <source>
        <dbReference type="Proteomes" id="UP000242188"/>
    </source>
</evidence>
<dbReference type="GO" id="GO:0003677">
    <property type="term" value="F:DNA binding"/>
    <property type="evidence" value="ECO:0007669"/>
    <property type="project" value="TreeGrafter"/>
</dbReference>
<gene>
    <name evidence="9" type="ORF">KP79_PYT10955</name>
</gene>
<evidence type="ECO:0000256" key="2">
    <source>
        <dbReference type="ARBA" id="ARBA00022722"/>
    </source>
</evidence>
<protein>
    <recommendedName>
        <fullName evidence="4">Deoxyribonuclease</fullName>
    </recommendedName>
</protein>
<dbReference type="OrthoDB" id="10061407at2759"/>
<dbReference type="Gene3D" id="3.60.10.10">
    <property type="entry name" value="Endonuclease/exonuclease/phosphatase"/>
    <property type="match status" value="1"/>
</dbReference>
<evidence type="ECO:0000256" key="3">
    <source>
        <dbReference type="ARBA" id="ARBA00022801"/>
    </source>
</evidence>
<evidence type="ECO:0000256" key="5">
    <source>
        <dbReference type="PIRSR" id="PIRSR000988-1"/>
    </source>
</evidence>
<dbReference type="STRING" id="6573.A0A210R4Y9"/>
<feature type="active site" evidence="5">
    <location>
        <position position="182"/>
    </location>
</feature>
<dbReference type="SUPFAM" id="SSF56219">
    <property type="entry name" value="DNase I-like"/>
    <property type="match status" value="1"/>
</dbReference>
<dbReference type="GO" id="GO:0005634">
    <property type="term" value="C:nucleus"/>
    <property type="evidence" value="ECO:0007669"/>
    <property type="project" value="TreeGrafter"/>
</dbReference>
<keyword evidence="10" id="KW-1185">Reference proteome</keyword>
<keyword evidence="3 4" id="KW-0378">Hydrolase</keyword>
<comment type="caution">
    <text evidence="9">The sequence shown here is derived from an EMBL/GenBank/DDBJ whole genome shotgun (WGS) entry which is preliminary data.</text>
</comment>
<evidence type="ECO:0000256" key="1">
    <source>
        <dbReference type="ARBA" id="ARBA00007359"/>
    </source>
</evidence>
<comment type="similarity">
    <text evidence="1 4">Belongs to the DNase I family.</text>
</comment>
<keyword evidence="7" id="KW-0732">Signal</keyword>
<dbReference type="PRINTS" id="PR00130">
    <property type="entry name" value="DNASEI"/>
</dbReference>
<dbReference type="PANTHER" id="PTHR11371">
    <property type="entry name" value="DEOXYRIBONUCLEASE"/>
    <property type="match status" value="1"/>
</dbReference>
<dbReference type="GO" id="GO:0006308">
    <property type="term" value="P:DNA catabolic process"/>
    <property type="evidence" value="ECO:0007669"/>
    <property type="project" value="InterPro"/>
</dbReference>
<evidence type="ECO:0000256" key="4">
    <source>
        <dbReference type="PIRNR" id="PIRNR000988"/>
    </source>
</evidence>
<dbReference type="InterPro" id="IPR036691">
    <property type="entry name" value="Endo/exonu/phosph_ase_sf"/>
</dbReference>
<dbReference type="SMART" id="SM00476">
    <property type="entry name" value="DNaseIc"/>
    <property type="match status" value="1"/>
</dbReference>
<dbReference type="Pfam" id="PF03372">
    <property type="entry name" value="Exo_endo_phos"/>
    <property type="match status" value="1"/>
</dbReference>
<keyword evidence="4" id="KW-0255">Endonuclease</keyword>
<organism evidence="9 10">
    <name type="scientific">Mizuhopecten yessoensis</name>
    <name type="common">Japanese scallop</name>
    <name type="synonym">Patinopecten yessoensis</name>
    <dbReference type="NCBI Taxonomy" id="6573"/>
    <lineage>
        <taxon>Eukaryota</taxon>
        <taxon>Metazoa</taxon>
        <taxon>Spiralia</taxon>
        <taxon>Lophotrochozoa</taxon>
        <taxon>Mollusca</taxon>
        <taxon>Bivalvia</taxon>
        <taxon>Autobranchia</taxon>
        <taxon>Pteriomorphia</taxon>
        <taxon>Pectinida</taxon>
        <taxon>Pectinoidea</taxon>
        <taxon>Pectinidae</taxon>
        <taxon>Mizuhopecten</taxon>
    </lineage>
</organism>
<keyword evidence="2 4" id="KW-0540">Nuclease</keyword>
<dbReference type="EMBL" id="NEDP02000404">
    <property type="protein sequence ID" value="OWF55984.1"/>
    <property type="molecule type" value="Genomic_DNA"/>
</dbReference>
<keyword evidence="6" id="KW-1015">Disulfide bond</keyword>
<dbReference type="PIRSF" id="PIRSF000988">
    <property type="entry name" value="DNase_I_euk"/>
    <property type="match status" value="1"/>
</dbReference>
<dbReference type="InterPro" id="IPR016202">
    <property type="entry name" value="DNase_I"/>
</dbReference>
<dbReference type="CDD" id="cd10282">
    <property type="entry name" value="DNase1"/>
    <property type="match status" value="1"/>
</dbReference>
<dbReference type="PANTHER" id="PTHR11371:SF31">
    <property type="entry name" value="EXTRACELLULAR NUCLEASE"/>
    <property type="match status" value="1"/>
</dbReference>
<evidence type="ECO:0000256" key="7">
    <source>
        <dbReference type="SAM" id="SignalP"/>
    </source>
</evidence>
<evidence type="ECO:0000256" key="6">
    <source>
        <dbReference type="PIRSR" id="PIRSR000988-2"/>
    </source>
</evidence>
<accession>A0A210R4Y9</accession>
<dbReference type="GO" id="GO:0004530">
    <property type="term" value="F:deoxyribonuclease I activity"/>
    <property type="evidence" value="ECO:0007669"/>
    <property type="project" value="TreeGrafter"/>
</dbReference>
<sequence>MISQTYRVSVSLVGLTLLWGVLLGLPGGGDGLTTWTKDKHYWRWRGTGPFHGQHIRICAFNVKSFGRSKMRKPEVAKILKQIVLEYDIILIQEVRDSRGKALRKLHKMINKITPYELVKSKRVGKSSYREQYALFYRPDKLAVLKTYQYRDTNNEFERDPFSVLFQPNNTDPEAAFAVIGIHTKPSNAVSEIKHLYNVYEDLVKRWNTSNVMIIGDMNADCSFASIAQLRTLPIYMTGHFRWLINNEADTTTSPNTNCAYDRLLYTGRRLEYAILPWTAGRFNFDKSYGLTNKQTNAVSDHFPVHVDLMF</sequence>
<dbReference type="AlphaFoldDB" id="A0A210R4Y9"/>
<dbReference type="Proteomes" id="UP000242188">
    <property type="component" value="Unassembled WGS sequence"/>
</dbReference>
<feature type="chain" id="PRO_5013210770" description="Deoxyribonuclease" evidence="7">
    <location>
        <begin position="32"/>
        <end position="310"/>
    </location>
</feature>
<feature type="disulfide bond" description="Essential for enzymatic activity" evidence="6">
    <location>
        <begin position="221"/>
        <end position="258"/>
    </location>
</feature>
<evidence type="ECO:0000259" key="8">
    <source>
        <dbReference type="Pfam" id="PF03372"/>
    </source>
</evidence>
<reference evidence="9 10" key="1">
    <citation type="journal article" date="2017" name="Nat. Ecol. Evol.">
        <title>Scallop genome provides insights into evolution of bilaterian karyotype and development.</title>
        <authorList>
            <person name="Wang S."/>
            <person name="Zhang J."/>
            <person name="Jiao W."/>
            <person name="Li J."/>
            <person name="Xun X."/>
            <person name="Sun Y."/>
            <person name="Guo X."/>
            <person name="Huan P."/>
            <person name="Dong B."/>
            <person name="Zhang L."/>
            <person name="Hu X."/>
            <person name="Sun X."/>
            <person name="Wang J."/>
            <person name="Zhao C."/>
            <person name="Wang Y."/>
            <person name="Wang D."/>
            <person name="Huang X."/>
            <person name="Wang R."/>
            <person name="Lv J."/>
            <person name="Li Y."/>
            <person name="Zhang Z."/>
            <person name="Liu B."/>
            <person name="Lu W."/>
            <person name="Hui Y."/>
            <person name="Liang J."/>
            <person name="Zhou Z."/>
            <person name="Hou R."/>
            <person name="Li X."/>
            <person name="Liu Y."/>
            <person name="Li H."/>
            <person name="Ning X."/>
            <person name="Lin Y."/>
            <person name="Zhao L."/>
            <person name="Xing Q."/>
            <person name="Dou J."/>
            <person name="Li Y."/>
            <person name="Mao J."/>
            <person name="Guo H."/>
            <person name="Dou H."/>
            <person name="Li T."/>
            <person name="Mu C."/>
            <person name="Jiang W."/>
            <person name="Fu Q."/>
            <person name="Fu X."/>
            <person name="Miao Y."/>
            <person name="Liu J."/>
            <person name="Yu Q."/>
            <person name="Li R."/>
            <person name="Liao H."/>
            <person name="Li X."/>
            <person name="Kong Y."/>
            <person name="Jiang Z."/>
            <person name="Chourrout D."/>
            <person name="Li R."/>
            <person name="Bao Z."/>
        </authorList>
    </citation>
    <scope>NUCLEOTIDE SEQUENCE [LARGE SCALE GENOMIC DNA]</scope>
    <source>
        <strain evidence="9 10">PY_sf001</strain>
    </source>
</reference>
<name>A0A210R4Y9_MIZYE</name>
<feature type="active site" evidence="5">
    <location>
        <position position="130"/>
    </location>
</feature>
<evidence type="ECO:0000313" key="9">
    <source>
        <dbReference type="EMBL" id="OWF55984.1"/>
    </source>
</evidence>
<dbReference type="InterPro" id="IPR005135">
    <property type="entry name" value="Endo/exonuclease/phosphatase"/>
</dbReference>
<feature type="domain" description="Endonuclease/exonuclease/phosphatase" evidence="8">
    <location>
        <begin position="59"/>
        <end position="301"/>
    </location>
</feature>
<feature type="signal peptide" evidence="7">
    <location>
        <begin position="1"/>
        <end position="31"/>
    </location>
</feature>